<accession>A0ACD3AYZ6</accession>
<keyword evidence="2" id="KW-1185">Reference proteome</keyword>
<protein>
    <submittedName>
        <fullName evidence="1">Uncharacterized protein</fullName>
    </submittedName>
</protein>
<dbReference type="Proteomes" id="UP000308600">
    <property type="component" value="Unassembled WGS sequence"/>
</dbReference>
<organism evidence="1 2">
    <name type="scientific">Pluteus cervinus</name>
    <dbReference type="NCBI Taxonomy" id="181527"/>
    <lineage>
        <taxon>Eukaryota</taxon>
        <taxon>Fungi</taxon>
        <taxon>Dikarya</taxon>
        <taxon>Basidiomycota</taxon>
        <taxon>Agaricomycotina</taxon>
        <taxon>Agaricomycetes</taxon>
        <taxon>Agaricomycetidae</taxon>
        <taxon>Agaricales</taxon>
        <taxon>Pluteineae</taxon>
        <taxon>Pluteaceae</taxon>
        <taxon>Pluteus</taxon>
    </lineage>
</organism>
<dbReference type="EMBL" id="ML208317">
    <property type="protein sequence ID" value="TFK70192.1"/>
    <property type="molecule type" value="Genomic_DNA"/>
</dbReference>
<evidence type="ECO:0000313" key="2">
    <source>
        <dbReference type="Proteomes" id="UP000308600"/>
    </source>
</evidence>
<gene>
    <name evidence="1" type="ORF">BDN72DRAFT_857129</name>
</gene>
<name>A0ACD3AYZ6_9AGAR</name>
<reference evidence="1 2" key="1">
    <citation type="journal article" date="2019" name="Nat. Ecol. Evol.">
        <title>Megaphylogeny resolves global patterns of mushroom evolution.</title>
        <authorList>
            <person name="Varga T."/>
            <person name="Krizsan K."/>
            <person name="Foldi C."/>
            <person name="Dima B."/>
            <person name="Sanchez-Garcia M."/>
            <person name="Sanchez-Ramirez S."/>
            <person name="Szollosi G.J."/>
            <person name="Szarkandi J.G."/>
            <person name="Papp V."/>
            <person name="Albert L."/>
            <person name="Andreopoulos W."/>
            <person name="Angelini C."/>
            <person name="Antonin V."/>
            <person name="Barry K.W."/>
            <person name="Bougher N.L."/>
            <person name="Buchanan P."/>
            <person name="Buyck B."/>
            <person name="Bense V."/>
            <person name="Catcheside P."/>
            <person name="Chovatia M."/>
            <person name="Cooper J."/>
            <person name="Damon W."/>
            <person name="Desjardin D."/>
            <person name="Finy P."/>
            <person name="Geml J."/>
            <person name="Haridas S."/>
            <person name="Hughes K."/>
            <person name="Justo A."/>
            <person name="Karasinski D."/>
            <person name="Kautmanova I."/>
            <person name="Kiss B."/>
            <person name="Kocsube S."/>
            <person name="Kotiranta H."/>
            <person name="LaButti K.M."/>
            <person name="Lechner B.E."/>
            <person name="Liimatainen K."/>
            <person name="Lipzen A."/>
            <person name="Lukacs Z."/>
            <person name="Mihaltcheva S."/>
            <person name="Morgado L.N."/>
            <person name="Niskanen T."/>
            <person name="Noordeloos M.E."/>
            <person name="Ohm R.A."/>
            <person name="Ortiz-Santana B."/>
            <person name="Ovrebo C."/>
            <person name="Racz N."/>
            <person name="Riley R."/>
            <person name="Savchenko A."/>
            <person name="Shiryaev A."/>
            <person name="Soop K."/>
            <person name="Spirin V."/>
            <person name="Szebenyi C."/>
            <person name="Tomsovsky M."/>
            <person name="Tulloss R.E."/>
            <person name="Uehling J."/>
            <person name="Grigoriev I.V."/>
            <person name="Vagvolgyi C."/>
            <person name="Papp T."/>
            <person name="Martin F.M."/>
            <person name="Miettinen O."/>
            <person name="Hibbett D.S."/>
            <person name="Nagy L.G."/>
        </authorList>
    </citation>
    <scope>NUCLEOTIDE SEQUENCE [LARGE SCALE GENOMIC DNA]</scope>
    <source>
        <strain evidence="1 2">NL-1719</strain>
    </source>
</reference>
<proteinExistence type="predicted"/>
<sequence length="238" mass="27033">MSSRNPSVRGIRIQHRRWQHGGIGAIHASLNHPFFDLLRRDPFCQQDQLSQRIQSTSRTVAVAGKSRPCLIISERKFKRLFVMGTIQGKSSLAIDKLTQEFLLPVAPTFSRGKFQLTVEPAGLDAPCWVVAIPSSLPFEHLLGYWTKDGPGDLTFQVPASNLKAFLREMKQKKFDFSKMSEDDPEYKTDLIKQFLRLVDAILLQCVPHRETVAGFAAIVGRQSQNLLQKFAFQFYKVL</sequence>
<evidence type="ECO:0000313" key="1">
    <source>
        <dbReference type="EMBL" id="TFK70192.1"/>
    </source>
</evidence>